<dbReference type="GO" id="GO:0015221">
    <property type="term" value="F:lipopolysaccharide transmembrane transporter activity"/>
    <property type="evidence" value="ECO:0007669"/>
    <property type="project" value="InterPro"/>
</dbReference>
<evidence type="ECO:0000313" key="3">
    <source>
        <dbReference type="Proteomes" id="UP000216188"/>
    </source>
</evidence>
<dbReference type="Pfam" id="PF06835">
    <property type="entry name" value="LptC"/>
    <property type="match status" value="1"/>
</dbReference>
<dbReference type="Proteomes" id="UP000216188">
    <property type="component" value="Unassembled WGS sequence"/>
</dbReference>
<reference evidence="2 3" key="1">
    <citation type="submission" date="2017-07" db="EMBL/GenBank/DDBJ databases">
        <title>Phylogenetic study on the rhizospheric bacterium Ochrobactrum sp. A44.</title>
        <authorList>
            <person name="Krzyzanowska D.M."/>
            <person name="Ossowicki A."/>
            <person name="Rajewska M."/>
            <person name="Maciag T."/>
            <person name="Kaczynski Z."/>
            <person name="Czerwicka M."/>
            <person name="Jafra S."/>
        </authorList>
    </citation>
    <scope>NUCLEOTIDE SEQUENCE [LARGE SCALE GENOMIC DNA]</scope>
    <source>
        <strain evidence="2 3">CCUG 30717</strain>
    </source>
</reference>
<comment type="caution">
    <text evidence="2">The sequence shown here is derived from an EMBL/GenBank/DDBJ whole genome shotgun (WGS) entry which is preliminary data.</text>
</comment>
<gene>
    <name evidence="2" type="ORF">CEV34_1748</name>
</gene>
<dbReference type="NCBIfam" id="TIGR04409">
    <property type="entry name" value="LptC_YrbK"/>
    <property type="match status" value="1"/>
</dbReference>
<keyword evidence="3" id="KW-1185">Reference proteome</keyword>
<feature type="transmembrane region" description="Helical" evidence="1">
    <location>
        <begin position="28"/>
        <end position="46"/>
    </location>
</feature>
<evidence type="ECO:0000256" key="1">
    <source>
        <dbReference type="SAM" id="Phobius"/>
    </source>
</evidence>
<dbReference type="InterPro" id="IPR026265">
    <property type="entry name" value="LptC"/>
</dbReference>
<dbReference type="GO" id="GO:0005886">
    <property type="term" value="C:plasma membrane"/>
    <property type="evidence" value="ECO:0007669"/>
    <property type="project" value="InterPro"/>
</dbReference>
<dbReference type="EMBL" id="NNRM01000017">
    <property type="protein sequence ID" value="OYR27428.1"/>
    <property type="molecule type" value="Genomic_DNA"/>
</dbReference>
<accession>A0A256GKA7</accession>
<name>A0A256GKA7_9HYPH</name>
<dbReference type="AlphaFoldDB" id="A0A256GKA7"/>
<keyword evidence="1" id="KW-1133">Transmembrane helix</keyword>
<dbReference type="Gene3D" id="2.60.450.10">
    <property type="entry name" value="Lipopolysaccharide (LPS) transport protein A like domain"/>
    <property type="match status" value="1"/>
</dbReference>
<proteinExistence type="predicted"/>
<organism evidence="2 3">
    <name type="scientific">Brucella pseudogrignonensis</name>
    <dbReference type="NCBI Taxonomy" id="419475"/>
    <lineage>
        <taxon>Bacteria</taxon>
        <taxon>Pseudomonadati</taxon>
        <taxon>Pseudomonadota</taxon>
        <taxon>Alphaproteobacteria</taxon>
        <taxon>Hyphomicrobiales</taxon>
        <taxon>Brucellaceae</taxon>
        <taxon>Brucella/Ochrobactrum group</taxon>
        <taxon>Brucella</taxon>
    </lineage>
</organism>
<protein>
    <submittedName>
        <fullName evidence="2">Lipopolysaccharide-assembly, LptC-related family protein</fullName>
    </submittedName>
</protein>
<dbReference type="STRING" id="419475.A8A54_00535"/>
<keyword evidence="1" id="KW-0812">Transmembrane</keyword>
<dbReference type="InterPro" id="IPR010664">
    <property type="entry name" value="LipoPS_assembly_LptC-rel"/>
</dbReference>
<evidence type="ECO:0000313" key="2">
    <source>
        <dbReference type="EMBL" id="OYR27428.1"/>
    </source>
</evidence>
<keyword evidence="1" id="KW-0472">Membrane</keyword>
<sequence length="214" mass="22513">MHFGASEKAASLFKAAQRHSIRVRVLKTALPVAAIALAAVFSWYTFLATPAAPVKVEVNNGGESGKLVMSNPQLNGYTKDNRPYSMIAAKAIQDAKNSGAIALEGISAELPVGDNGNAKVEAASGVYDNANGRLQLDKDFTVTTNEGLHAVMRSADVNLKSGQVTTDKPVEIRNGSTQISADTMQIKESGKVVIFENKVRVVIDGGAVSGNNTP</sequence>